<dbReference type="PANTHER" id="PTHR30614">
    <property type="entry name" value="MEMBRANE COMPONENT OF AMINO ACID ABC TRANSPORTER"/>
    <property type="match status" value="1"/>
</dbReference>
<dbReference type="SUPFAM" id="SSF53850">
    <property type="entry name" value="Periplasmic binding protein-like II"/>
    <property type="match status" value="1"/>
</dbReference>
<dbReference type="InterPro" id="IPR043429">
    <property type="entry name" value="ArtM/GltK/GlnP/TcyL/YhdX-like"/>
</dbReference>
<keyword evidence="7" id="KW-0813">Transport</keyword>
<keyword evidence="6 7" id="KW-0472">Membrane</keyword>
<feature type="compositionally biased region" description="Polar residues" evidence="8">
    <location>
        <begin position="545"/>
        <end position="556"/>
    </location>
</feature>
<reference evidence="10 11" key="1">
    <citation type="submission" date="2019-02" db="EMBL/GenBank/DDBJ databases">
        <title>Draft Genome Sequence of Maize Bushy Stunt-like Phytoplasma group 16SrI-B (Aster yellows) in South Africa.</title>
        <authorList>
            <person name="Coetzee B."/>
            <person name="Douglas-Smit N."/>
            <person name="Maree H.J."/>
            <person name="Burger J.T."/>
            <person name="Kruger K."/>
            <person name="Pietersen G."/>
        </authorList>
    </citation>
    <scope>NUCLEOTIDE SEQUENCE [LARGE SCALE GENOMIC DNA]</scope>
    <source>
        <strain evidence="10 11">De Villa</strain>
    </source>
</reference>
<dbReference type="Proteomes" id="UP000289726">
    <property type="component" value="Chromosome"/>
</dbReference>
<dbReference type="Pfam" id="PF00497">
    <property type="entry name" value="SBP_bac_3"/>
    <property type="match status" value="1"/>
</dbReference>
<evidence type="ECO:0000256" key="2">
    <source>
        <dbReference type="ARBA" id="ARBA00010072"/>
    </source>
</evidence>
<evidence type="ECO:0000313" key="11">
    <source>
        <dbReference type="Proteomes" id="UP000289726"/>
    </source>
</evidence>
<evidence type="ECO:0000259" key="9">
    <source>
        <dbReference type="PROSITE" id="PS50928"/>
    </source>
</evidence>
<dbReference type="InterPro" id="IPR001638">
    <property type="entry name" value="Solute-binding_3/MltF_N"/>
</dbReference>
<dbReference type="InterPro" id="IPR035906">
    <property type="entry name" value="MetI-like_sf"/>
</dbReference>
<evidence type="ECO:0000256" key="8">
    <source>
        <dbReference type="SAM" id="MobiDB-lite"/>
    </source>
</evidence>
<dbReference type="SUPFAM" id="SSF161098">
    <property type="entry name" value="MetI-like"/>
    <property type="match status" value="1"/>
</dbReference>
<protein>
    <submittedName>
        <fullName evidence="10">Transporter substrate-binding domain-containing protein</fullName>
    </submittedName>
</protein>
<feature type="domain" description="ABC transmembrane type-1" evidence="9">
    <location>
        <begin position="616"/>
        <end position="831"/>
    </location>
</feature>
<feature type="transmembrane region" description="Helical" evidence="7">
    <location>
        <begin position="32"/>
        <end position="53"/>
    </location>
</feature>
<feature type="transmembrane region" description="Helical" evidence="7">
    <location>
        <begin position="615"/>
        <end position="638"/>
    </location>
</feature>
<dbReference type="PANTHER" id="PTHR30614:SF20">
    <property type="entry name" value="GLUTAMINE TRANSPORT SYSTEM PERMEASE PROTEIN GLNP"/>
    <property type="match status" value="1"/>
</dbReference>
<dbReference type="Gene3D" id="3.40.190.10">
    <property type="entry name" value="Periplasmic binding protein-like II"/>
    <property type="match status" value="2"/>
</dbReference>
<keyword evidence="11" id="KW-1185">Reference proteome</keyword>
<dbReference type="GO" id="GO:0006865">
    <property type="term" value="P:amino acid transport"/>
    <property type="evidence" value="ECO:0007669"/>
    <property type="project" value="UniProtKB-KW"/>
</dbReference>
<dbReference type="CDD" id="cd06261">
    <property type="entry name" value="TM_PBP2"/>
    <property type="match status" value="1"/>
</dbReference>
<dbReference type="SMART" id="SM00062">
    <property type="entry name" value="PBPb"/>
    <property type="match status" value="1"/>
</dbReference>
<dbReference type="EMBL" id="CP035949">
    <property type="protein sequence ID" value="QBF23712.1"/>
    <property type="molecule type" value="Genomic_DNA"/>
</dbReference>
<keyword evidence="3 7" id="KW-0812">Transmembrane</keyword>
<dbReference type="Pfam" id="PF00528">
    <property type="entry name" value="BPD_transp_1"/>
    <property type="match status" value="1"/>
</dbReference>
<evidence type="ECO:0000256" key="6">
    <source>
        <dbReference type="ARBA" id="ARBA00023136"/>
    </source>
</evidence>
<comment type="similarity">
    <text evidence="2">Belongs to the binding-protein-dependent transport system permease family. HisMQ subfamily.</text>
</comment>
<name>A0A4P6M8K7_9MOLU</name>
<evidence type="ECO:0000256" key="5">
    <source>
        <dbReference type="ARBA" id="ARBA00022989"/>
    </source>
</evidence>
<feature type="transmembrane region" description="Helical" evidence="7">
    <location>
        <begin position="712"/>
        <end position="732"/>
    </location>
</feature>
<gene>
    <name evidence="10" type="ORF">EXT02_00535</name>
</gene>
<evidence type="ECO:0000256" key="4">
    <source>
        <dbReference type="ARBA" id="ARBA00022970"/>
    </source>
</evidence>
<evidence type="ECO:0000256" key="1">
    <source>
        <dbReference type="ARBA" id="ARBA00004141"/>
    </source>
</evidence>
<evidence type="ECO:0000313" key="10">
    <source>
        <dbReference type="EMBL" id="QBF23712.1"/>
    </source>
</evidence>
<accession>A0A4P6M8K7</accession>
<dbReference type="InterPro" id="IPR000515">
    <property type="entry name" value="MetI-like"/>
</dbReference>
<evidence type="ECO:0000256" key="3">
    <source>
        <dbReference type="ARBA" id="ARBA00022692"/>
    </source>
</evidence>
<sequence length="848" mass="97826">MISDISDICINFFNKVKFFLSKVKQYLIKNKVFWHFNYFLVAVCIFFLLWLHIKVFAKKHSNPNALKGGIFVGMGPVCLQSDEDASVSDSHLTLEDERLTGFEVLLLKEIAKQQGKELELTINTFAGLLGDIETGKADITASCLAITEDRKAKVDFSIAYNVPMNGFVVRRDNKDFESNLFAHNARVKDKDLFAHLDNLYENAKKEGKEKSFTFIAVTASATDTDFLDKGYIKKLLNNRDIIKKETSSDNIGPNLEFIRNNKADIFVVDDVIAHYNTEGDKDLKYFILDSTDPQLQSGPNGVGVVVKKGDTKRQKEVNDALRKIFNLEYVKDKDGKDTDVIEDLKYILTRLHELKKEKRTKDQETRYKDLKGKNTRKPEEEKKFITLFKVLDKFILGNLQKIDEAQERFDALKEIKLEFDTLEKCLDGKRQEIKEEHDQLKNKKAYNSKTQKNNQNLNQRTQEEEQKFRVLKKCAFAFEDDTEKEKTIAAHISLKKQFEEIKLEFDTLEQCLDKDQTKLQNVKDRYTKLQEKNTRTQEEEKEFNNLETTTRSSNEQDNTKETSEIIRLEKKLNSIRDKLKEFEDRVYNATYKMRNIKNLGLWQKMCYNFPSYKKGLYNTLLISIDGLLIGFLLALFLVGTKTKVTNTRTNNTFVKACYKMISKCVDTYIWLLKGVPIAAQAMLVWFSTSLWWPSKGLMPDLFPDGFPQINQINAALFVITLNAGASLTMILMQNIKFVDKGQIEAAFSLGMTQRQTFYNIIFPQALKKSVPFVITQFITNIKDCTFFAFIGLVEMGWIANRNMGITADVITPFVLLSIIYLVLIQCNNTLAKYLEKKLNPSFRPVTSV</sequence>
<comment type="subcellular location">
    <subcellularLocation>
        <location evidence="7">Cell membrane</location>
        <topology evidence="7">Multi-pass membrane protein</topology>
    </subcellularLocation>
    <subcellularLocation>
        <location evidence="1">Membrane</location>
        <topology evidence="1">Multi-pass membrane protein</topology>
    </subcellularLocation>
</comment>
<organism evidence="10 11">
    <name type="scientific">'Catharanthus roseus' aster yellows phytoplasma</name>
    <dbReference type="NCBI Taxonomy" id="1193712"/>
    <lineage>
        <taxon>Bacteria</taxon>
        <taxon>Bacillati</taxon>
        <taxon>Mycoplasmatota</taxon>
        <taxon>Mollicutes</taxon>
        <taxon>Acholeplasmatales</taxon>
        <taxon>Acholeplasmataceae</taxon>
        <taxon>Candidatus Phytoplasma</taxon>
        <taxon>16SrI (Aster yellows group)</taxon>
    </lineage>
</organism>
<dbReference type="AlphaFoldDB" id="A0A4P6M8K7"/>
<dbReference type="Gene3D" id="1.10.3720.10">
    <property type="entry name" value="MetI-like"/>
    <property type="match status" value="1"/>
</dbReference>
<feature type="transmembrane region" description="Helical" evidence="7">
    <location>
        <begin position="805"/>
        <end position="823"/>
    </location>
</feature>
<feature type="region of interest" description="Disordered" evidence="8">
    <location>
        <begin position="530"/>
        <end position="562"/>
    </location>
</feature>
<dbReference type="PROSITE" id="PS50928">
    <property type="entry name" value="ABC_TM1"/>
    <property type="match status" value="1"/>
</dbReference>
<proteinExistence type="inferred from homology"/>
<dbReference type="GO" id="GO:0005886">
    <property type="term" value="C:plasma membrane"/>
    <property type="evidence" value="ECO:0007669"/>
    <property type="project" value="UniProtKB-SubCell"/>
</dbReference>
<keyword evidence="4" id="KW-0029">Amino-acid transport</keyword>
<evidence type="ECO:0000256" key="7">
    <source>
        <dbReference type="RuleBase" id="RU363032"/>
    </source>
</evidence>
<keyword evidence="5 7" id="KW-1133">Transmembrane helix</keyword>
<feature type="transmembrane region" description="Helical" evidence="7">
    <location>
        <begin position="668"/>
        <end position="692"/>
    </location>
</feature>
<feature type="compositionally biased region" description="Polar residues" evidence="8">
    <location>
        <begin position="445"/>
        <end position="460"/>
    </location>
</feature>
<dbReference type="GO" id="GO:0055085">
    <property type="term" value="P:transmembrane transport"/>
    <property type="evidence" value="ECO:0007669"/>
    <property type="project" value="InterPro"/>
</dbReference>
<feature type="compositionally biased region" description="Basic and acidic residues" evidence="8">
    <location>
        <begin position="530"/>
        <end position="544"/>
    </location>
</feature>
<feature type="region of interest" description="Disordered" evidence="8">
    <location>
        <begin position="436"/>
        <end position="463"/>
    </location>
</feature>